<protein>
    <recommendedName>
        <fullName evidence="3">Outer membrane protein beta-barrel domain-containing protein</fullName>
    </recommendedName>
</protein>
<dbReference type="PATRIC" id="fig|361183.4.peg.1036"/>
<organism evidence="4 5">
    <name type="scientific">Altererythrobacter epoxidivorans</name>
    <dbReference type="NCBI Taxonomy" id="361183"/>
    <lineage>
        <taxon>Bacteria</taxon>
        <taxon>Pseudomonadati</taxon>
        <taxon>Pseudomonadota</taxon>
        <taxon>Alphaproteobacteria</taxon>
        <taxon>Sphingomonadales</taxon>
        <taxon>Erythrobacteraceae</taxon>
        <taxon>Altererythrobacter</taxon>
    </lineage>
</organism>
<dbReference type="SUPFAM" id="SSF56925">
    <property type="entry name" value="OMPA-like"/>
    <property type="match status" value="1"/>
</dbReference>
<dbReference type="Pfam" id="PF13505">
    <property type="entry name" value="OMP_b-brl"/>
    <property type="match status" value="1"/>
</dbReference>
<accession>A0A0M4M7E2</accession>
<reference evidence="4 5" key="1">
    <citation type="submission" date="2015-09" db="EMBL/GenBank/DDBJ databases">
        <title>Complete genome sequence of a benzo[a]pyrene-degrading bacterium Altererythrobacter epoxidivorans CGMCC 1.7731T.</title>
        <authorList>
            <person name="Li Z."/>
            <person name="Cheng H."/>
            <person name="Huo Y."/>
            <person name="Xu X."/>
        </authorList>
    </citation>
    <scope>NUCLEOTIDE SEQUENCE [LARGE SCALE GENOMIC DNA]</scope>
    <source>
        <strain evidence="4 5">CGMCC 1.7731</strain>
    </source>
</reference>
<feature type="signal peptide" evidence="2">
    <location>
        <begin position="1"/>
        <end position="23"/>
    </location>
</feature>
<evidence type="ECO:0000313" key="5">
    <source>
        <dbReference type="Proteomes" id="UP000057938"/>
    </source>
</evidence>
<dbReference type="OrthoDB" id="7594964at2"/>
<dbReference type="AlphaFoldDB" id="A0A0M4M7E2"/>
<dbReference type="InterPro" id="IPR011250">
    <property type="entry name" value="OMP/PagP_B-barrel"/>
</dbReference>
<feature type="domain" description="Outer membrane protein beta-barrel" evidence="3">
    <location>
        <begin position="9"/>
        <end position="158"/>
    </location>
</feature>
<evidence type="ECO:0000259" key="3">
    <source>
        <dbReference type="Pfam" id="PF13505"/>
    </source>
</evidence>
<dbReference type="Proteomes" id="UP000057938">
    <property type="component" value="Chromosome"/>
</dbReference>
<dbReference type="STRING" id="361183.AMC99_01063"/>
<evidence type="ECO:0000313" key="4">
    <source>
        <dbReference type="EMBL" id="ALE16360.1"/>
    </source>
</evidence>
<keyword evidence="5" id="KW-1185">Reference proteome</keyword>
<evidence type="ECO:0000256" key="2">
    <source>
        <dbReference type="SAM" id="SignalP"/>
    </source>
</evidence>
<name>A0A0M4M7E2_9SPHN</name>
<dbReference type="RefSeq" id="WP_061923673.1">
    <property type="nucleotide sequence ID" value="NZ_CP012669.1"/>
</dbReference>
<dbReference type="KEGG" id="aep:AMC99_01063"/>
<dbReference type="InterPro" id="IPR027385">
    <property type="entry name" value="Beta-barrel_OMP"/>
</dbReference>
<proteinExistence type="predicted"/>
<feature type="chain" id="PRO_5005798169" description="Outer membrane protein beta-barrel domain-containing protein" evidence="2">
    <location>
        <begin position="24"/>
        <end position="182"/>
    </location>
</feature>
<evidence type="ECO:0000256" key="1">
    <source>
        <dbReference type="ARBA" id="ARBA00022729"/>
    </source>
</evidence>
<gene>
    <name evidence="4" type="ORF">AMC99_01063</name>
</gene>
<keyword evidence="1 2" id="KW-0732">Signal</keyword>
<sequence>MKKLALMTAAAAVAIAAPSVASAQEATSEAYVGLSAGLHDLGADDVAEDFGIEVDDSAVIFGVVGGVDFPMGSTTFAGVEGNFHLGTGAVDSEYGASARFGFRSEGGAKYYVRGGYQWVDIDVEELLDMDLGGLEDDVDDTGGDYLVGIGADFPVGQGAFRVNVDTISFDTLRGTAGFVFNF</sequence>
<dbReference type="EMBL" id="CP012669">
    <property type="protein sequence ID" value="ALE16360.1"/>
    <property type="molecule type" value="Genomic_DNA"/>
</dbReference>